<evidence type="ECO:0000256" key="1">
    <source>
        <dbReference type="ARBA" id="ARBA00022574"/>
    </source>
</evidence>
<dbReference type="Gene3D" id="3.40.50.300">
    <property type="entry name" value="P-loop containing nucleotide triphosphate hydrolases"/>
    <property type="match status" value="1"/>
</dbReference>
<dbReference type="SMART" id="SM00320">
    <property type="entry name" value="WD40"/>
    <property type="match status" value="6"/>
</dbReference>
<dbReference type="EMBL" id="CABFOC020000007">
    <property type="protein sequence ID" value="CAH0044544.1"/>
    <property type="molecule type" value="Genomic_DNA"/>
</dbReference>
<dbReference type="PROSITE" id="PS50294">
    <property type="entry name" value="WD_REPEATS_REGION"/>
    <property type="match status" value="2"/>
</dbReference>
<dbReference type="Gene3D" id="3.30.460.10">
    <property type="entry name" value="Beta Polymerase, domain 2"/>
    <property type="match status" value="1"/>
</dbReference>
<sequence length="1520" mass="172828">MNSSPSSQPLELRGRHDEPEPLHIKIRRLFSGTPAGAHVKLQFVEKIWPELESDYELVMREMKQYCTRHVNVPHTVTGRVKSRESIEKSITRREEYRRTHRNGPYTTLHEILEDVHDLAGIRITVDFLSDTEPVNEFIRKIFQPTKDANIFPRHRSVGRQWKALFGAYESTNHHVTVRPEVPDISHQFDNVTFEIQVTCLAESLYNKLAHPLLYKGQAGSISRKDEMVIDLSHGVALCFSICQLLMQDKLDDRVRSIDEPGLRDAMIRTADGPESEPSREAMDALTKLTPEVTSQNVQESNGTSLKRRRSFGESIPIGSLLEVLSGSPNEVDSKRDLWMCFIKKLEDWNLGLKGVNMAIQNQTRALRQYQLDEKDQQCLCDLVVINPQDHKALIERTKGGLLKDAYRWILHDETYCRFRLDPERRLLWIKGDPGKGKTMLLCGIIDELKEEPTQLITYFFCQATREQDQRSAPAVFRSLIWFLCQQRPELVSYIRESYNVQGKKLFEDLCALDALENILRSMLCDPVLGSAIFVIDALDECCDDDRHDIIRLVIELSKTFDAKWVVSSRNFTDIEDQFRSACSDIELSLELNKASISKAVGYFIQKKVDDLEKIKEYKPKMKQDILETLQRKASDTFLWAALVCKELAHPKTKLHHTMAKLESIPEGLNGLYERMTEQIFAGNDRAILKQILASTCTAFRPMTLDELYTLVTELEKSHIEPENLEEVIKDCGSFLTTQERTVYFVHQTAQDFLIKSKKILTDGILYQHSDMFERSLAALRGLKKNIYDLENPGVLVEEITQPRPNPLAGLEYACIFWVDHLAEIQNWYTRTGQEIEAFISSQLLSWLEATSLMQQMPEAVRAVKKLGSVIRDKGNQSLNDLAGDMQKFVFYFQQVIEMAPLQVYGSALVFSPTSSFMKQTYQAEETTGVKLSSGLCINWDAACTHVLEGHTEAIIAVRFSHDGCLVASSSYDLTVRIWDTSSGQCIQTLNFAGHNVSTSFSCDRRLLAMASRGLIKIWDLEAKEFAQDIITNGERDVLWLQFSAQCNELVVILEEGEGAGQGVEVWDMTTSSWVRTINTSSFENFSVSVDGRQLATITPNFEDAILFDLTTGNRLSKFQGRDTVSFSATDPNLLALVFERDKIEIRNTETEECIHTFTIGEQIISGGFCLGPAFLATAEIGSQIIRIWTFAGACTQTFYGHSKPINDLAYSPNRRLLASASEDRTIRLWDMSIDQAIAQEVEDRHAPSSSLKFSNNQRWLASAGIVEKSDGGKYFGVRIWDIPTQTCIHTLPSRRSSWHEDLILLFFSQDDQWLVCTTDNTLRIWNTPNWRLLLRTKHHYIIDFSFSSNSCNAALLEKIMGSSISRIRVLDLYTMAFTYTIDVKEYSPRFLELSGNVEWIAVAFSDKLRIYNLKSPATILSANIPDIQVLQADSSTDLRFSTNLGIVYREGVDDLQIDPGETWHSKSFNNYRVSEDGEWIVKGDERILWVPPDYRSSIAVTASVLAMSSPSGGIVWGKLP</sequence>
<gene>
    <name evidence="5" type="ORF">CSOL1703_00010280</name>
</gene>
<reference evidence="6" key="1">
    <citation type="submission" date="2019-06" db="EMBL/GenBank/DDBJ databases">
        <authorList>
            <person name="Broberg M."/>
        </authorList>
    </citation>
    <scope>NUCLEOTIDE SEQUENCE [LARGE SCALE GENOMIC DNA]</scope>
</reference>
<dbReference type="Pfam" id="PF24883">
    <property type="entry name" value="NPHP3_N"/>
    <property type="match status" value="1"/>
</dbReference>
<reference evidence="5 6" key="2">
    <citation type="submission" date="2021-10" db="EMBL/GenBank/DDBJ databases">
        <authorList>
            <person name="Piombo E."/>
        </authorList>
    </citation>
    <scope>NUCLEOTIDE SEQUENCE [LARGE SCALE GENOMIC DNA]</scope>
</reference>
<dbReference type="InterPro" id="IPR001680">
    <property type="entry name" value="WD40_rpt"/>
</dbReference>
<keyword evidence="2" id="KW-0677">Repeat</keyword>
<dbReference type="InterPro" id="IPR007685">
    <property type="entry name" value="RelA_SpoT"/>
</dbReference>
<dbReference type="InterPro" id="IPR056884">
    <property type="entry name" value="NPHP3-like_N"/>
</dbReference>
<name>A0A9N9W7G7_9HYPO</name>
<feature type="repeat" description="WD" evidence="3">
    <location>
        <begin position="947"/>
        <end position="988"/>
    </location>
</feature>
<evidence type="ECO:0000256" key="3">
    <source>
        <dbReference type="PROSITE-ProRule" id="PRU00221"/>
    </source>
</evidence>
<dbReference type="CDD" id="cd05399">
    <property type="entry name" value="NT_Rel-Spo_like"/>
    <property type="match status" value="1"/>
</dbReference>
<organism evidence="5 6">
    <name type="scientific">Clonostachys solani</name>
    <dbReference type="NCBI Taxonomy" id="160281"/>
    <lineage>
        <taxon>Eukaryota</taxon>
        <taxon>Fungi</taxon>
        <taxon>Dikarya</taxon>
        <taxon>Ascomycota</taxon>
        <taxon>Pezizomycotina</taxon>
        <taxon>Sordariomycetes</taxon>
        <taxon>Hypocreomycetidae</taxon>
        <taxon>Hypocreales</taxon>
        <taxon>Bionectriaceae</taxon>
        <taxon>Clonostachys</taxon>
    </lineage>
</organism>
<dbReference type="Proteomes" id="UP000775872">
    <property type="component" value="Unassembled WGS sequence"/>
</dbReference>
<dbReference type="SUPFAM" id="SSF52540">
    <property type="entry name" value="P-loop containing nucleoside triphosphate hydrolases"/>
    <property type="match status" value="1"/>
</dbReference>
<dbReference type="PANTHER" id="PTHR10039:SF5">
    <property type="entry name" value="NACHT DOMAIN-CONTAINING PROTEIN"/>
    <property type="match status" value="1"/>
</dbReference>
<feature type="domain" description="NACHT" evidence="4">
    <location>
        <begin position="425"/>
        <end position="644"/>
    </location>
</feature>
<dbReference type="InterPro" id="IPR036322">
    <property type="entry name" value="WD40_repeat_dom_sf"/>
</dbReference>
<dbReference type="Pfam" id="PF00400">
    <property type="entry name" value="WD40"/>
    <property type="match status" value="4"/>
</dbReference>
<evidence type="ECO:0000259" key="4">
    <source>
        <dbReference type="PROSITE" id="PS50837"/>
    </source>
</evidence>
<dbReference type="OrthoDB" id="538223at2759"/>
<dbReference type="SUPFAM" id="SSF50998">
    <property type="entry name" value="Quinoprotein alcohol dehydrogenase-like"/>
    <property type="match status" value="1"/>
</dbReference>
<keyword evidence="1 3" id="KW-0853">WD repeat</keyword>
<dbReference type="PROSITE" id="PS50837">
    <property type="entry name" value="NACHT"/>
    <property type="match status" value="1"/>
</dbReference>
<dbReference type="SUPFAM" id="SSF50978">
    <property type="entry name" value="WD40 repeat-like"/>
    <property type="match status" value="1"/>
</dbReference>
<dbReference type="SUPFAM" id="SSF81301">
    <property type="entry name" value="Nucleotidyltransferase"/>
    <property type="match status" value="1"/>
</dbReference>
<dbReference type="PROSITE" id="PS00678">
    <property type="entry name" value="WD_REPEATS_1"/>
    <property type="match status" value="2"/>
</dbReference>
<protein>
    <recommendedName>
        <fullName evidence="4">NACHT domain-containing protein</fullName>
    </recommendedName>
</protein>
<dbReference type="InterPro" id="IPR027417">
    <property type="entry name" value="P-loop_NTPase"/>
</dbReference>
<proteinExistence type="predicted"/>
<dbReference type="Pfam" id="PF04607">
    <property type="entry name" value="RelA_SpoT"/>
    <property type="match status" value="1"/>
</dbReference>
<dbReference type="Gene3D" id="2.130.10.10">
    <property type="entry name" value="YVTN repeat-like/Quinoprotein amine dehydrogenase"/>
    <property type="match status" value="3"/>
</dbReference>
<dbReference type="GO" id="GO:0015969">
    <property type="term" value="P:guanosine tetraphosphate metabolic process"/>
    <property type="evidence" value="ECO:0007669"/>
    <property type="project" value="InterPro"/>
</dbReference>
<dbReference type="InterPro" id="IPR011047">
    <property type="entry name" value="Quinoprotein_ADH-like_sf"/>
</dbReference>
<dbReference type="PANTHER" id="PTHR10039">
    <property type="entry name" value="AMELOGENIN"/>
    <property type="match status" value="1"/>
</dbReference>
<accession>A0A9N9W7G7</accession>
<comment type="caution">
    <text evidence="5">The sequence shown here is derived from an EMBL/GenBank/DDBJ whole genome shotgun (WGS) entry which is preliminary data.</text>
</comment>
<keyword evidence="6" id="KW-1185">Reference proteome</keyword>
<dbReference type="SMART" id="SM00954">
    <property type="entry name" value="RelA_SpoT"/>
    <property type="match status" value="1"/>
</dbReference>
<evidence type="ECO:0000256" key="2">
    <source>
        <dbReference type="ARBA" id="ARBA00022737"/>
    </source>
</evidence>
<dbReference type="InterPro" id="IPR015943">
    <property type="entry name" value="WD40/YVTN_repeat-like_dom_sf"/>
</dbReference>
<dbReference type="InterPro" id="IPR043519">
    <property type="entry name" value="NT_sf"/>
</dbReference>
<dbReference type="InterPro" id="IPR007111">
    <property type="entry name" value="NACHT_NTPase"/>
</dbReference>
<dbReference type="CDD" id="cd00200">
    <property type="entry name" value="WD40"/>
    <property type="match status" value="1"/>
</dbReference>
<evidence type="ECO:0000313" key="5">
    <source>
        <dbReference type="EMBL" id="CAH0044544.1"/>
    </source>
</evidence>
<evidence type="ECO:0000313" key="6">
    <source>
        <dbReference type="Proteomes" id="UP000775872"/>
    </source>
</evidence>
<dbReference type="InterPro" id="IPR019775">
    <property type="entry name" value="WD40_repeat_CS"/>
</dbReference>
<dbReference type="PROSITE" id="PS50082">
    <property type="entry name" value="WD_REPEATS_2"/>
    <property type="match status" value="2"/>
</dbReference>
<feature type="repeat" description="WD" evidence="3">
    <location>
        <begin position="1198"/>
        <end position="1239"/>
    </location>
</feature>